<feature type="transmembrane region" description="Helical" evidence="1">
    <location>
        <begin position="35"/>
        <end position="54"/>
    </location>
</feature>
<organism evidence="2 3">
    <name type="scientific">Alkalicoccobacillus murimartini</name>
    <dbReference type="NCBI Taxonomy" id="171685"/>
    <lineage>
        <taxon>Bacteria</taxon>
        <taxon>Bacillati</taxon>
        <taxon>Bacillota</taxon>
        <taxon>Bacilli</taxon>
        <taxon>Bacillales</taxon>
        <taxon>Bacillaceae</taxon>
        <taxon>Alkalicoccobacillus</taxon>
    </lineage>
</organism>
<evidence type="ECO:0008006" key="4">
    <source>
        <dbReference type="Google" id="ProtNLM"/>
    </source>
</evidence>
<accession>A0ABT9YKX7</accession>
<feature type="transmembrane region" description="Helical" evidence="1">
    <location>
        <begin position="12"/>
        <end position="29"/>
    </location>
</feature>
<evidence type="ECO:0000256" key="1">
    <source>
        <dbReference type="SAM" id="Phobius"/>
    </source>
</evidence>
<keyword evidence="1" id="KW-0472">Membrane</keyword>
<reference evidence="2 3" key="1">
    <citation type="submission" date="2023-07" db="EMBL/GenBank/DDBJ databases">
        <title>Genomic Encyclopedia of Type Strains, Phase IV (KMG-IV): sequencing the most valuable type-strain genomes for metagenomic binning, comparative biology and taxonomic classification.</title>
        <authorList>
            <person name="Goeker M."/>
        </authorList>
    </citation>
    <scope>NUCLEOTIDE SEQUENCE [LARGE SCALE GENOMIC DNA]</scope>
    <source>
        <strain evidence="2 3">DSM 19154</strain>
    </source>
</reference>
<dbReference type="RefSeq" id="WP_306984602.1">
    <property type="nucleotide sequence ID" value="NZ_JAUSUA010000005.1"/>
</dbReference>
<keyword evidence="1" id="KW-0812">Transmembrane</keyword>
<proteinExistence type="predicted"/>
<evidence type="ECO:0000313" key="3">
    <source>
        <dbReference type="Proteomes" id="UP001225034"/>
    </source>
</evidence>
<dbReference type="EMBL" id="JAUSUA010000005">
    <property type="protein sequence ID" value="MDQ0208505.1"/>
    <property type="molecule type" value="Genomic_DNA"/>
</dbReference>
<dbReference type="Proteomes" id="UP001225034">
    <property type="component" value="Unassembled WGS sequence"/>
</dbReference>
<keyword evidence="1" id="KW-1133">Transmembrane helix</keyword>
<sequence length="68" mass="7659">MRGSEFINAIQVTLYLLTGFVGVYVLLTINDPIRGGKGMLFLLAVMGFILFLLARVQKKLRVKKEDTK</sequence>
<keyword evidence="3" id="KW-1185">Reference proteome</keyword>
<protein>
    <recommendedName>
        <fullName evidence="4">DUF3188 domain-containing protein</fullName>
    </recommendedName>
</protein>
<comment type="caution">
    <text evidence="2">The sequence shown here is derived from an EMBL/GenBank/DDBJ whole genome shotgun (WGS) entry which is preliminary data.</text>
</comment>
<gene>
    <name evidence="2" type="ORF">J2S05_003316</name>
</gene>
<evidence type="ECO:0000313" key="2">
    <source>
        <dbReference type="EMBL" id="MDQ0208505.1"/>
    </source>
</evidence>
<name>A0ABT9YKX7_9BACI</name>